<dbReference type="AlphaFoldDB" id="A0A165I2H6"/>
<sequence length="418" mass="47839">MWSTYTTSKPVNLNKLETLPHRSHPVPFTFHLGHVHEKSFHLEERYEDIGSMLHRHAERLRSLAMHDLGRGFIDDLLSKQLPLLEQLIVPCGDVNMPGLRKRTLNGRLRHLHVRGLRFPGPCGSLPSVRSLTCVVVDMADMRRLFEIFPRIEEVHLLRVTKHSRLPERLPPSLRSLELHATQHDLVNYSALIRPWIGRHHLRHLGLQHCSTTLPALRFFVEECNEPWSMKVTEWTSGYTDVLLRSEDKLTVGLSIRTSYTVVDDLLNVDPTLVQNLTSLTIPASALEAVIVFLLPQFSSVTHLEIILLDNSECMALERQQPAPYLIRIPHLRTVAFICGTNAYIWGWASPARQRCLLPLATRLESIIISTPHYDELRDHDWTGFQRHADIVSVVDGTSRAKLKPLFQEALSDVYQIDA</sequence>
<evidence type="ECO:0000313" key="1">
    <source>
        <dbReference type="EMBL" id="KZV92805.1"/>
    </source>
</evidence>
<accession>A0A165I2H6</accession>
<organism evidence="1 2">
    <name type="scientific">Exidia glandulosa HHB12029</name>
    <dbReference type="NCBI Taxonomy" id="1314781"/>
    <lineage>
        <taxon>Eukaryota</taxon>
        <taxon>Fungi</taxon>
        <taxon>Dikarya</taxon>
        <taxon>Basidiomycota</taxon>
        <taxon>Agaricomycotina</taxon>
        <taxon>Agaricomycetes</taxon>
        <taxon>Auriculariales</taxon>
        <taxon>Exidiaceae</taxon>
        <taxon>Exidia</taxon>
    </lineage>
</organism>
<protein>
    <recommendedName>
        <fullName evidence="3">F-box domain-containing protein</fullName>
    </recommendedName>
</protein>
<keyword evidence="2" id="KW-1185">Reference proteome</keyword>
<reference evidence="1 2" key="1">
    <citation type="journal article" date="2016" name="Mol. Biol. Evol.">
        <title>Comparative Genomics of Early-Diverging Mushroom-Forming Fungi Provides Insights into the Origins of Lignocellulose Decay Capabilities.</title>
        <authorList>
            <person name="Nagy L.G."/>
            <person name="Riley R."/>
            <person name="Tritt A."/>
            <person name="Adam C."/>
            <person name="Daum C."/>
            <person name="Floudas D."/>
            <person name="Sun H."/>
            <person name="Yadav J.S."/>
            <person name="Pangilinan J."/>
            <person name="Larsson K.H."/>
            <person name="Matsuura K."/>
            <person name="Barry K."/>
            <person name="Labutti K."/>
            <person name="Kuo R."/>
            <person name="Ohm R.A."/>
            <person name="Bhattacharya S.S."/>
            <person name="Shirouzu T."/>
            <person name="Yoshinaga Y."/>
            <person name="Martin F.M."/>
            <person name="Grigoriev I.V."/>
            <person name="Hibbett D.S."/>
        </authorList>
    </citation>
    <scope>NUCLEOTIDE SEQUENCE [LARGE SCALE GENOMIC DNA]</scope>
    <source>
        <strain evidence="1 2">HHB12029</strain>
    </source>
</reference>
<dbReference type="Proteomes" id="UP000077266">
    <property type="component" value="Unassembled WGS sequence"/>
</dbReference>
<evidence type="ECO:0008006" key="3">
    <source>
        <dbReference type="Google" id="ProtNLM"/>
    </source>
</evidence>
<dbReference type="InParanoid" id="A0A165I2H6"/>
<gene>
    <name evidence="1" type="ORF">EXIGLDRAFT_66831</name>
</gene>
<dbReference type="SUPFAM" id="SSF52047">
    <property type="entry name" value="RNI-like"/>
    <property type="match status" value="1"/>
</dbReference>
<evidence type="ECO:0000313" key="2">
    <source>
        <dbReference type="Proteomes" id="UP000077266"/>
    </source>
</evidence>
<name>A0A165I2H6_EXIGL</name>
<dbReference type="EMBL" id="KV426001">
    <property type="protein sequence ID" value="KZV92805.1"/>
    <property type="molecule type" value="Genomic_DNA"/>
</dbReference>
<proteinExistence type="predicted"/>